<dbReference type="Pfam" id="PF04367">
    <property type="entry name" value="DUF502"/>
    <property type="match status" value="1"/>
</dbReference>
<dbReference type="PANTHER" id="PTHR31876">
    <property type="entry name" value="COV-LIKE PROTEIN 1"/>
    <property type="match status" value="1"/>
</dbReference>
<keyword evidence="2" id="KW-1133">Transmembrane helix</keyword>
<keyword evidence="2" id="KW-0812">Transmembrane</keyword>
<evidence type="ECO:0000256" key="1">
    <source>
        <dbReference type="SAM" id="MobiDB-lite"/>
    </source>
</evidence>
<keyword evidence="2" id="KW-0472">Membrane</keyword>
<feature type="transmembrane region" description="Helical" evidence="2">
    <location>
        <begin position="46"/>
        <end position="73"/>
    </location>
</feature>
<feature type="region of interest" description="Disordered" evidence="1">
    <location>
        <begin position="198"/>
        <end position="217"/>
    </location>
</feature>
<sequence>MKRYLIAGLLVWVPLGVTVMVIKLLVDLMDRSLLLLPEPYRPDNLLGFHVPGLGVVLTTIIVLVTGMVVANLFGRKLVKLWESVLAQIPLVRTIYTGVKQILETVFSSNKQSFRKVLLVEYPRRGLWTLAFQSSTIAGEAQTKTGRVVVNVFIPTTPNPTSGFFIMVPSDDVVELDMSVDDGLKMIISAGVLVPKWSPTQLPDNAKQPARPDADSAA</sequence>
<dbReference type="PANTHER" id="PTHR31876:SF26">
    <property type="entry name" value="PROTEIN LIKE COV 2"/>
    <property type="match status" value="1"/>
</dbReference>
<evidence type="ECO:0000256" key="2">
    <source>
        <dbReference type="SAM" id="Phobius"/>
    </source>
</evidence>
<dbReference type="AlphaFoldDB" id="A0A3B1ABQ5"/>
<protein>
    <submittedName>
        <fullName evidence="3">Uncharacterized membrane anchored protein Mext_4159</fullName>
    </submittedName>
</protein>
<accession>A0A3B1ABQ5</accession>
<gene>
    <name evidence="3" type="ORF">MNBD_GAMMA20-1067</name>
</gene>
<proteinExistence type="predicted"/>
<dbReference type="EMBL" id="UOFU01000079">
    <property type="protein sequence ID" value="VAW95689.1"/>
    <property type="molecule type" value="Genomic_DNA"/>
</dbReference>
<organism evidence="3">
    <name type="scientific">hydrothermal vent metagenome</name>
    <dbReference type="NCBI Taxonomy" id="652676"/>
    <lineage>
        <taxon>unclassified sequences</taxon>
        <taxon>metagenomes</taxon>
        <taxon>ecological metagenomes</taxon>
    </lineage>
</organism>
<dbReference type="InterPro" id="IPR007462">
    <property type="entry name" value="COV1-like"/>
</dbReference>
<name>A0A3B1ABQ5_9ZZZZ</name>
<reference evidence="3" key="1">
    <citation type="submission" date="2018-06" db="EMBL/GenBank/DDBJ databases">
        <authorList>
            <person name="Zhirakovskaya E."/>
        </authorList>
    </citation>
    <scope>NUCLEOTIDE SEQUENCE</scope>
</reference>
<feature type="transmembrane region" description="Helical" evidence="2">
    <location>
        <begin position="7"/>
        <end position="26"/>
    </location>
</feature>
<evidence type="ECO:0000313" key="3">
    <source>
        <dbReference type="EMBL" id="VAW95689.1"/>
    </source>
</evidence>